<dbReference type="SUPFAM" id="SSF54826">
    <property type="entry name" value="Enolase N-terminal domain-like"/>
    <property type="match status" value="1"/>
</dbReference>
<dbReference type="InterPro" id="IPR013342">
    <property type="entry name" value="Mandelate_racemase_C"/>
</dbReference>
<comment type="caution">
    <text evidence="3">The sequence shown here is derived from an EMBL/GenBank/DDBJ whole genome shotgun (WGS) entry which is preliminary data.</text>
</comment>
<dbReference type="InterPro" id="IPR029065">
    <property type="entry name" value="Enolase_C-like"/>
</dbReference>
<accession>A0ABS6B5C0</accession>
<evidence type="ECO:0000313" key="4">
    <source>
        <dbReference type="Proteomes" id="UP000733379"/>
    </source>
</evidence>
<dbReference type="CDD" id="cd03316">
    <property type="entry name" value="MR_like"/>
    <property type="match status" value="1"/>
</dbReference>
<dbReference type="PANTHER" id="PTHR48080">
    <property type="entry name" value="D-GALACTONATE DEHYDRATASE-RELATED"/>
    <property type="match status" value="1"/>
</dbReference>
<dbReference type="InterPro" id="IPR013341">
    <property type="entry name" value="Mandelate_racemase_N_dom"/>
</dbReference>
<feature type="domain" description="Mandelate racemase/muconate lactonizing enzyme C-terminal" evidence="1">
    <location>
        <begin position="130"/>
        <end position="237"/>
    </location>
</feature>
<keyword evidence="4" id="KW-1185">Reference proteome</keyword>
<dbReference type="InterPro" id="IPR029017">
    <property type="entry name" value="Enolase-like_N"/>
</dbReference>
<dbReference type="InterPro" id="IPR034593">
    <property type="entry name" value="DgoD-like"/>
</dbReference>
<dbReference type="SUPFAM" id="SSF51604">
    <property type="entry name" value="Enolase C-terminal domain-like"/>
    <property type="match status" value="1"/>
</dbReference>
<dbReference type="Pfam" id="PF02746">
    <property type="entry name" value="MR_MLE_N"/>
    <property type="match status" value="1"/>
</dbReference>
<dbReference type="Pfam" id="PF13378">
    <property type="entry name" value="MR_MLE_C"/>
    <property type="match status" value="1"/>
</dbReference>
<evidence type="ECO:0000313" key="3">
    <source>
        <dbReference type="EMBL" id="MBU3065502.1"/>
    </source>
</evidence>
<dbReference type="EMBL" id="JAHKNI010000004">
    <property type="protein sequence ID" value="MBU3062664.1"/>
    <property type="molecule type" value="Genomic_DNA"/>
</dbReference>
<evidence type="ECO:0000259" key="1">
    <source>
        <dbReference type="SMART" id="SM00922"/>
    </source>
</evidence>
<organism evidence="3 4">
    <name type="scientific">Nocardia albiluteola</name>
    <dbReference type="NCBI Taxonomy" id="2842303"/>
    <lineage>
        <taxon>Bacteria</taxon>
        <taxon>Bacillati</taxon>
        <taxon>Actinomycetota</taxon>
        <taxon>Actinomycetes</taxon>
        <taxon>Mycobacteriales</taxon>
        <taxon>Nocardiaceae</taxon>
        <taxon>Nocardia</taxon>
    </lineage>
</organism>
<dbReference type="Proteomes" id="UP000733379">
    <property type="component" value="Unassembled WGS sequence"/>
</dbReference>
<protein>
    <submittedName>
        <fullName evidence="3">Mandelate racemase/muconate lactonizing enzyme family protein</fullName>
    </submittedName>
</protein>
<dbReference type="RefSeq" id="WP_215917572.1">
    <property type="nucleotide sequence ID" value="NZ_JAHKNI010000004.1"/>
</dbReference>
<name>A0ABS6B5C0_9NOCA</name>
<dbReference type="Gene3D" id="3.20.20.120">
    <property type="entry name" value="Enolase-like C-terminal domain"/>
    <property type="match status" value="1"/>
</dbReference>
<dbReference type="Gene3D" id="3.30.390.10">
    <property type="entry name" value="Enolase-like, N-terminal domain"/>
    <property type="match status" value="1"/>
</dbReference>
<sequence length="368" mass="41370">MKITAIRTRKLRQELDPPFFAAWDPVPRRHFDATIVEVHTDEGIVGIGSGDTMDGFAAYEDLFIGTDPLNIIEQVRRIETINFHAGRFWPLEVALWDIIGKAANMPVAQLFGGAERKILAYASTGELRTPEQRAESALAIREAGFRAMKIRVNPHDSRAGLAAVRAAREAVGDTMEIMVDLNQSWRMAGDTQVPADYVTARRLIEQFRDLDVYWVEEPLPYVDRDGLRRLRAETGMRISGGEMISSLPEVIDYLEHDVLDIYQMDVVLAVGMHRARTLGELAIAKNRRFTPHSWTNGIGVLANLHVSAGIGGGPYFEFPYDPPGWTPERRDFMLTRPVEVDTEGYLHVPDAPGIGFELDEEACRRWAL</sequence>
<dbReference type="SFLD" id="SFLDS00001">
    <property type="entry name" value="Enolase"/>
    <property type="match status" value="1"/>
</dbReference>
<evidence type="ECO:0000313" key="2">
    <source>
        <dbReference type="EMBL" id="MBU3062664.1"/>
    </source>
</evidence>
<proteinExistence type="predicted"/>
<gene>
    <name evidence="2" type="ORF">KO481_14175</name>
    <name evidence="3" type="ORF">KO481_28735</name>
</gene>
<dbReference type="SFLD" id="SFLDG00179">
    <property type="entry name" value="mandelate_racemase"/>
    <property type="match status" value="1"/>
</dbReference>
<reference evidence="3 4" key="1">
    <citation type="submission" date="2021-06" db="EMBL/GenBank/DDBJ databases">
        <title>Actinomycetes sequencing.</title>
        <authorList>
            <person name="Shan Q."/>
        </authorList>
    </citation>
    <scope>NUCLEOTIDE SEQUENCE [LARGE SCALE GENOMIC DNA]</scope>
    <source>
        <strain evidence="3 4">NEAU-G5</strain>
    </source>
</reference>
<dbReference type="SMART" id="SM00922">
    <property type="entry name" value="MR_MLE"/>
    <property type="match status" value="1"/>
</dbReference>
<dbReference type="InterPro" id="IPR036849">
    <property type="entry name" value="Enolase-like_C_sf"/>
</dbReference>
<dbReference type="EMBL" id="JAHKNI010000011">
    <property type="protein sequence ID" value="MBU3065502.1"/>
    <property type="molecule type" value="Genomic_DNA"/>
</dbReference>